<dbReference type="PANTHER" id="PTHR12302:SF3">
    <property type="entry name" value="SERINE_THREONINE-PROTEIN KINASE 31"/>
    <property type="match status" value="1"/>
</dbReference>
<dbReference type="Pfam" id="PF00565">
    <property type="entry name" value="SNase"/>
    <property type="match status" value="1"/>
</dbReference>
<dbReference type="GO" id="GO:0016787">
    <property type="term" value="F:hydrolase activity"/>
    <property type="evidence" value="ECO:0007669"/>
    <property type="project" value="UniProtKB-KW"/>
</dbReference>
<dbReference type="InterPro" id="IPR035437">
    <property type="entry name" value="SNase_OB-fold_sf"/>
</dbReference>
<evidence type="ECO:0000256" key="2">
    <source>
        <dbReference type="ARBA" id="ARBA00022759"/>
    </source>
</evidence>
<evidence type="ECO:0000256" key="3">
    <source>
        <dbReference type="ARBA" id="ARBA00022801"/>
    </source>
</evidence>
<dbReference type="GO" id="GO:0004519">
    <property type="term" value="F:endonuclease activity"/>
    <property type="evidence" value="ECO:0007669"/>
    <property type="project" value="UniProtKB-KW"/>
</dbReference>
<proteinExistence type="predicted"/>
<dbReference type="EMBL" id="JARGEQ010000126">
    <property type="protein sequence ID" value="MDF1587105.1"/>
    <property type="molecule type" value="Genomic_DNA"/>
</dbReference>
<dbReference type="Gene3D" id="2.40.50.90">
    <property type="match status" value="1"/>
</dbReference>
<evidence type="ECO:0000256" key="1">
    <source>
        <dbReference type="ARBA" id="ARBA00022722"/>
    </source>
</evidence>
<gene>
    <name evidence="5" type="ORF">PZ740_12025</name>
</gene>
<keyword evidence="3" id="KW-0378">Hydrolase</keyword>
<evidence type="ECO:0000259" key="4">
    <source>
        <dbReference type="PROSITE" id="PS50830"/>
    </source>
</evidence>
<keyword evidence="2" id="KW-0255">Endonuclease</keyword>
<name>A0AAP3XT16_9PROT</name>
<dbReference type="Proteomes" id="UP001301140">
    <property type="component" value="Unassembled WGS sequence"/>
</dbReference>
<comment type="caution">
    <text evidence="5">The sequence shown here is derived from an EMBL/GenBank/DDBJ whole genome shotgun (WGS) entry which is preliminary data.</text>
</comment>
<protein>
    <submittedName>
        <fullName evidence="5">Thermonuclease family protein</fullName>
    </submittedName>
</protein>
<reference evidence="5 6" key="1">
    <citation type="submission" date="2023-03" db="EMBL/GenBank/DDBJ databases">
        <title>YIM 152171 draft genome.</title>
        <authorList>
            <person name="Yang Z."/>
        </authorList>
    </citation>
    <scope>NUCLEOTIDE SEQUENCE [LARGE SCALE GENOMIC DNA]</scope>
    <source>
        <strain evidence="5 6">YIM 152171</strain>
    </source>
</reference>
<sequence>MLRGLAAGAAALLLAGRGPLADEAGGGVVRAVTRGDLLRLEDGRELRLAGIVTPGPLSGHDRAAPLAEEARAALEDAAAGRKVAFVPLGGDRHGRILAEVAVEGGGSLQGGLVQRGLAWVWPGPLPPAAFAALLEEERAAEAAGRGLWAMPWLRPEAAASVRANAPRFALVSGRVLETARQRRYVYLNFGADWRRDFTARVPLPEARVMERAGFDPQELADRVVRVRGWLFAMGGPMIEVTERGQIEELA</sequence>
<dbReference type="PANTHER" id="PTHR12302">
    <property type="entry name" value="EBNA2 BINDING PROTEIN P100"/>
    <property type="match status" value="1"/>
</dbReference>
<accession>A0AAP3XT16</accession>
<evidence type="ECO:0000313" key="5">
    <source>
        <dbReference type="EMBL" id="MDF1587105.1"/>
    </source>
</evidence>
<feature type="domain" description="TNase-like" evidence="4">
    <location>
        <begin position="23"/>
        <end position="150"/>
    </location>
</feature>
<dbReference type="AlphaFoldDB" id="A0AAP3XT16"/>
<keyword evidence="1" id="KW-0540">Nuclease</keyword>
<keyword evidence="6" id="KW-1185">Reference proteome</keyword>
<dbReference type="InterPro" id="IPR016071">
    <property type="entry name" value="Staphylococal_nuclease_OB-fold"/>
</dbReference>
<evidence type="ECO:0000313" key="6">
    <source>
        <dbReference type="Proteomes" id="UP001301140"/>
    </source>
</evidence>
<dbReference type="SUPFAM" id="SSF50199">
    <property type="entry name" value="Staphylococcal nuclease"/>
    <property type="match status" value="1"/>
</dbReference>
<dbReference type="SMART" id="SM00318">
    <property type="entry name" value="SNc"/>
    <property type="match status" value="1"/>
</dbReference>
<dbReference type="PROSITE" id="PS50830">
    <property type="entry name" value="TNASE_3"/>
    <property type="match status" value="1"/>
</dbReference>
<organism evidence="5 6">
    <name type="scientific">Marinimicrococcus flavescens</name>
    <dbReference type="NCBI Taxonomy" id="3031815"/>
    <lineage>
        <taxon>Bacteria</taxon>
        <taxon>Pseudomonadati</taxon>
        <taxon>Pseudomonadota</taxon>
        <taxon>Alphaproteobacteria</taxon>
        <taxon>Geminicoccales</taxon>
        <taxon>Geminicoccaceae</taxon>
        <taxon>Marinimicrococcus</taxon>
    </lineage>
</organism>
<dbReference type="RefSeq" id="WP_327789527.1">
    <property type="nucleotide sequence ID" value="NZ_JARGEQ010000126.1"/>
</dbReference>